<dbReference type="STRING" id="1359163.NLO413_0492"/>
<evidence type="ECO:0000256" key="1">
    <source>
        <dbReference type="ARBA" id="ARBA00022670"/>
    </source>
</evidence>
<dbReference type="PROSITE" id="PS50005">
    <property type="entry name" value="TPR"/>
    <property type="match status" value="1"/>
</dbReference>
<protein>
    <submittedName>
        <fullName evidence="9">Peptidase M48 family protein</fullName>
    </submittedName>
</protein>
<keyword evidence="5 7" id="KW-0482">Metalloprotease</keyword>
<dbReference type="Pfam" id="PF01435">
    <property type="entry name" value="Peptidase_M48"/>
    <property type="match status" value="1"/>
</dbReference>
<keyword evidence="3 7" id="KW-0378">Hydrolase</keyword>
<comment type="cofactor">
    <cofactor evidence="7">
        <name>Zn(2+)</name>
        <dbReference type="ChEBI" id="CHEBI:29105"/>
    </cofactor>
    <text evidence="7">Binds 1 zinc ion per subunit.</text>
</comment>
<gene>
    <name evidence="9" type="ORF">NLO413_0492</name>
</gene>
<dbReference type="PANTHER" id="PTHR22726:SF1">
    <property type="entry name" value="METALLOENDOPEPTIDASE OMA1, MITOCHONDRIAL"/>
    <property type="match status" value="1"/>
</dbReference>
<dbReference type="GO" id="GO:0051603">
    <property type="term" value="P:proteolysis involved in protein catabolic process"/>
    <property type="evidence" value="ECO:0007669"/>
    <property type="project" value="TreeGrafter"/>
</dbReference>
<evidence type="ECO:0000256" key="5">
    <source>
        <dbReference type="ARBA" id="ARBA00023049"/>
    </source>
</evidence>
<dbReference type="GO" id="GO:0016020">
    <property type="term" value="C:membrane"/>
    <property type="evidence" value="ECO:0007669"/>
    <property type="project" value="TreeGrafter"/>
</dbReference>
<comment type="similarity">
    <text evidence="7">Belongs to the peptidase M48 family.</text>
</comment>
<evidence type="ECO:0000256" key="2">
    <source>
        <dbReference type="ARBA" id="ARBA00022723"/>
    </source>
</evidence>
<dbReference type="PANTHER" id="PTHR22726">
    <property type="entry name" value="METALLOENDOPEPTIDASE OMA1"/>
    <property type="match status" value="1"/>
</dbReference>
<evidence type="ECO:0000256" key="7">
    <source>
        <dbReference type="RuleBase" id="RU003983"/>
    </source>
</evidence>
<accession>A0A0F3NMY3</accession>
<keyword evidence="10" id="KW-1185">Reference proteome</keyword>
<keyword evidence="2" id="KW-0479">Metal-binding</keyword>
<sequence length="424" mass="49417">MKKILLLLALFTYSFKAYGVYIVRDSEVEHVIKKIAYPLFDAANINIDNIKVFIVHDNTINAYIINNKNIFIHSGLLQFSQSPNTVIGVIAHEIGHISQQHILYKKKDVRKTVINTSLGYALGMIAAITINPNIGQAIMSSTSTINYRMFLANNREQEEIADQCALKYLDIAGYDYDGLVSLFRYFHNLGSQHGIMDQYLLTHPLSKQRLENIQNYRRKNTSNNWHSEDTQNFKRIIDKVHAFFAPLNTFKDEKYLSLYTRSIINYRKSNIKESLEQLNSLIKQNPYDPYFYELKAQIFYKVGNIKKAIENYKIALQFLPDDLLIKLELVQALLLSNAKEAVHHLEQVLYKEKDNPFIWKQLAIAYGKLNNVGMSYFAFTNKFFIENDTKNFYKYANLSKNYLPKDSVYISHIDDMKKHIKRNL</sequence>
<keyword evidence="6" id="KW-0802">TPR repeat</keyword>
<dbReference type="Proteomes" id="UP000033562">
    <property type="component" value="Unassembled WGS sequence"/>
</dbReference>
<dbReference type="InterPro" id="IPR011990">
    <property type="entry name" value="TPR-like_helical_dom_sf"/>
</dbReference>
<comment type="caution">
    <text evidence="9">The sequence shown here is derived from an EMBL/GenBank/DDBJ whole genome shotgun (WGS) entry which is preliminary data.</text>
</comment>
<organism evidence="9 10">
    <name type="scientific">Candidatus Neoehrlichia procyonis str. RAC413</name>
    <dbReference type="NCBI Taxonomy" id="1359163"/>
    <lineage>
        <taxon>Bacteria</taxon>
        <taxon>Pseudomonadati</taxon>
        <taxon>Pseudomonadota</taxon>
        <taxon>Alphaproteobacteria</taxon>
        <taxon>Rickettsiales</taxon>
        <taxon>Anaplasmataceae</taxon>
        <taxon>Candidatus Neoehrlichia</taxon>
    </lineage>
</organism>
<dbReference type="GO" id="GO:0046872">
    <property type="term" value="F:metal ion binding"/>
    <property type="evidence" value="ECO:0007669"/>
    <property type="project" value="UniProtKB-KW"/>
</dbReference>
<dbReference type="GO" id="GO:0004222">
    <property type="term" value="F:metalloendopeptidase activity"/>
    <property type="evidence" value="ECO:0007669"/>
    <property type="project" value="InterPro"/>
</dbReference>
<evidence type="ECO:0000259" key="8">
    <source>
        <dbReference type="Pfam" id="PF01435"/>
    </source>
</evidence>
<keyword evidence="4 7" id="KW-0862">Zinc</keyword>
<dbReference type="SMART" id="SM00028">
    <property type="entry name" value="TPR"/>
    <property type="match status" value="3"/>
</dbReference>
<evidence type="ECO:0000256" key="4">
    <source>
        <dbReference type="ARBA" id="ARBA00022833"/>
    </source>
</evidence>
<dbReference type="InterPro" id="IPR001915">
    <property type="entry name" value="Peptidase_M48"/>
</dbReference>
<evidence type="ECO:0000256" key="6">
    <source>
        <dbReference type="PROSITE-ProRule" id="PRU00339"/>
    </source>
</evidence>
<evidence type="ECO:0000313" key="9">
    <source>
        <dbReference type="EMBL" id="KJV69116.1"/>
    </source>
</evidence>
<dbReference type="CDD" id="cd07324">
    <property type="entry name" value="M48C_Oma1-like"/>
    <property type="match status" value="1"/>
</dbReference>
<keyword evidence="1 7" id="KW-0645">Protease</keyword>
<feature type="domain" description="Peptidase M48" evidence="8">
    <location>
        <begin position="25"/>
        <end position="215"/>
    </location>
</feature>
<dbReference type="AlphaFoldDB" id="A0A0F3NMY3"/>
<proteinExistence type="inferred from homology"/>
<dbReference type="SUPFAM" id="SSF48452">
    <property type="entry name" value="TPR-like"/>
    <property type="match status" value="1"/>
</dbReference>
<dbReference type="EMBL" id="LANX01000001">
    <property type="protein sequence ID" value="KJV69116.1"/>
    <property type="molecule type" value="Genomic_DNA"/>
</dbReference>
<dbReference type="Gene3D" id="1.25.40.10">
    <property type="entry name" value="Tetratricopeptide repeat domain"/>
    <property type="match status" value="1"/>
</dbReference>
<dbReference type="RefSeq" id="WP_045808902.1">
    <property type="nucleotide sequence ID" value="NZ_LANX01000001.1"/>
</dbReference>
<evidence type="ECO:0000313" key="10">
    <source>
        <dbReference type="Proteomes" id="UP000033562"/>
    </source>
</evidence>
<dbReference type="OrthoDB" id="9814887at2"/>
<dbReference type="InterPro" id="IPR019734">
    <property type="entry name" value="TPR_rpt"/>
</dbReference>
<evidence type="ECO:0000256" key="3">
    <source>
        <dbReference type="ARBA" id="ARBA00022801"/>
    </source>
</evidence>
<dbReference type="InterPro" id="IPR051156">
    <property type="entry name" value="Mito/Outer_Membr_Metalloprot"/>
</dbReference>
<feature type="repeat" description="TPR" evidence="6">
    <location>
        <begin position="289"/>
        <end position="322"/>
    </location>
</feature>
<dbReference type="Gene3D" id="3.30.2010.10">
    <property type="entry name" value="Metalloproteases ('zincins'), catalytic domain"/>
    <property type="match status" value="1"/>
</dbReference>
<name>A0A0F3NMY3_9RICK</name>
<reference evidence="9 10" key="1">
    <citation type="submission" date="2015-02" db="EMBL/GenBank/DDBJ databases">
        <title>Genome Sequencing of Rickettsiales.</title>
        <authorList>
            <person name="Daugherty S.C."/>
            <person name="Su Q."/>
            <person name="Abolude K."/>
            <person name="Beier-Sexton M."/>
            <person name="Carlyon J.A."/>
            <person name="Carter R."/>
            <person name="Day N.P."/>
            <person name="Dumler S.J."/>
            <person name="Dyachenko V."/>
            <person name="Godinez A."/>
            <person name="Kurtti T.J."/>
            <person name="Lichay M."/>
            <person name="Mullins K.E."/>
            <person name="Ott S."/>
            <person name="Pappas-Brown V."/>
            <person name="Paris D.H."/>
            <person name="Patel P."/>
            <person name="Richards A.L."/>
            <person name="Sadzewicz L."/>
            <person name="Sears K."/>
            <person name="Seidman D."/>
            <person name="Sengamalay N."/>
            <person name="Stenos J."/>
            <person name="Tallon L.J."/>
            <person name="Vincent G."/>
            <person name="Fraser C.M."/>
            <person name="Munderloh U."/>
            <person name="Dunning-Hotopp J.C."/>
        </authorList>
    </citation>
    <scope>NUCLEOTIDE SEQUENCE [LARGE SCALE GENOMIC DNA]</scope>
    <source>
        <strain evidence="9 10">RAC413</strain>
    </source>
</reference>